<evidence type="ECO:0000313" key="7">
    <source>
        <dbReference type="EMBL" id="CAD5120852.1"/>
    </source>
</evidence>
<evidence type="ECO:0000313" key="8">
    <source>
        <dbReference type="Proteomes" id="UP000549394"/>
    </source>
</evidence>
<protein>
    <submittedName>
        <fullName evidence="7">DgyrCDS9404</fullName>
    </submittedName>
</protein>
<dbReference type="SMART" id="SM00020">
    <property type="entry name" value="Tryp_SPc"/>
    <property type="match status" value="1"/>
</dbReference>
<evidence type="ECO:0000259" key="6">
    <source>
        <dbReference type="PROSITE" id="PS50240"/>
    </source>
</evidence>
<dbReference type="CDD" id="cd00190">
    <property type="entry name" value="Tryp_SPc"/>
    <property type="match status" value="1"/>
</dbReference>
<dbReference type="PROSITE" id="PS00134">
    <property type="entry name" value="TRYPSIN_HIS"/>
    <property type="match status" value="1"/>
</dbReference>
<dbReference type="InterPro" id="IPR001254">
    <property type="entry name" value="Trypsin_dom"/>
</dbReference>
<dbReference type="Pfam" id="PF00089">
    <property type="entry name" value="Trypsin"/>
    <property type="match status" value="1"/>
</dbReference>
<sequence length="992" mass="113169">MREGLYIKIPFISSHHRPAYKHHNATWFIYHLSPNKWVVGQKIGVRRSSVVIKHSAKYPHLVMGNWSIYNSIKKQWRNTINLEVVCEDIQIVKDIYTKRKPLPEEFSSVNCSFNQPSICGYTIISNDKFTWKWSNVGTPSSHTGAPTGSSLKCPDPFVYTEASLGSFNDETKLVSSFYKPIQENYCLRFNYHVYGDHIGKLLVKLDCHKKTNILLRITGNFGNEWKLFMDNVTHQVNDQCRILFVVLRGHGIRGDISIDEISLLPGYCPIKQMESLACDFTDKDLCGYVPKPGLLTWNSQFDPETGLEKLLVNSKLAWSISGQKAYLLSPYFNFKSKNSCLRITYLLDGSAYLKLNNFEKKTLWSVKGDKGNAINHAYIEINDKKNRFELEAGSFGIIKRIELIETFVYTGKSCKNVKKACPDNYWQCTHFHECIPRKQICDSIINCYDKSDEYHCKTPCSAIRIKEPVTIEGLFKLHKIIGELVVYQSATSSLFKYEFYKNGTACWSLNDKIIECKRRSLNRTICHYCQPNEYQCENSMKCIDKRLVCNGDYDCGYKDLSDEEKCPCGEDEFTCSDGKCIPLEQRCDGFYDCLDDERNCTIKECDKYQWKCSTGFCIAISQRCDGTDDCDDSSDESECALLDRNNTLMYEKPEPLPVCSEGWSAAFGEVACAQVGGIYRSMKFMEYKGEIKRFLMLQQYLAGTNVQNFSAISTKYMQGILIETPYCPYNKVITLDCRRDLQSSCGRKSTKENQIASYIIGSFESETNAWPWSAHLQIKTRKCGATVVKDRWVLTAAHCVSNNDPKQIQIRLGNSALFRTDSFKSGVKRIIVHPNYERNKFPINDLALLESEKPLNVTPICLPKIDSVFQGRKNCFIAGWGRTIAEEKSSKPIRLREAHMHVWMNEKCELFYTKNGFINSSLYYCGGYESGKISSCLGDSGSPLMCPSKHNTWELAGVTSFSSSLKCSQPGSPSVFVKVNTYLKWILGIINV</sequence>
<dbReference type="InterPro" id="IPR043504">
    <property type="entry name" value="Peptidase_S1_PA_chymotrypsin"/>
</dbReference>
<comment type="caution">
    <text evidence="7">The sequence shown here is derived from an EMBL/GenBank/DDBJ whole genome shotgun (WGS) entry which is preliminary data.</text>
</comment>
<dbReference type="Pfam" id="PF00057">
    <property type="entry name" value="Ldl_recept_a"/>
    <property type="match status" value="3"/>
</dbReference>
<dbReference type="InterPro" id="IPR018114">
    <property type="entry name" value="TRYPSIN_HIS"/>
</dbReference>
<evidence type="ECO:0000256" key="3">
    <source>
        <dbReference type="PROSITE-ProRule" id="PRU00124"/>
    </source>
</evidence>
<dbReference type="PROSITE" id="PS50068">
    <property type="entry name" value="LDLRA_2"/>
    <property type="match status" value="4"/>
</dbReference>
<dbReference type="InterPro" id="IPR023415">
    <property type="entry name" value="LDLR_class-A_CS"/>
</dbReference>
<dbReference type="Gene3D" id="2.60.120.200">
    <property type="match status" value="2"/>
</dbReference>
<keyword evidence="1 3" id="KW-1015">Disulfide bond</keyword>
<organism evidence="7 8">
    <name type="scientific">Dimorphilus gyrociliatus</name>
    <dbReference type="NCBI Taxonomy" id="2664684"/>
    <lineage>
        <taxon>Eukaryota</taxon>
        <taxon>Metazoa</taxon>
        <taxon>Spiralia</taxon>
        <taxon>Lophotrochozoa</taxon>
        <taxon>Annelida</taxon>
        <taxon>Polychaeta</taxon>
        <taxon>Polychaeta incertae sedis</taxon>
        <taxon>Dinophilidae</taxon>
        <taxon>Dimorphilus</taxon>
    </lineage>
</organism>
<evidence type="ECO:0000256" key="2">
    <source>
        <dbReference type="ARBA" id="ARBA00024195"/>
    </source>
</evidence>
<comment type="caution">
    <text evidence="3">Lacks conserved residue(s) required for the propagation of feature annotation.</text>
</comment>
<keyword evidence="4" id="KW-0378">Hydrolase</keyword>
<feature type="disulfide bond" evidence="3">
    <location>
        <begin position="605"/>
        <end position="617"/>
    </location>
</feature>
<dbReference type="GO" id="GO:0016020">
    <property type="term" value="C:membrane"/>
    <property type="evidence" value="ECO:0007669"/>
    <property type="project" value="InterPro"/>
</dbReference>
<dbReference type="FunFam" id="2.40.10.10:FF:000002">
    <property type="entry name" value="Transmembrane protease serine"/>
    <property type="match status" value="1"/>
</dbReference>
<feature type="disulfide bond" evidence="3">
    <location>
        <begin position="575"/>
        <end position="593"/>
    </location>
</feature>
<feature type="domain" description="MAM" evidence="5">
    <location>
        <begin position="109"/>
        <end position="270"/>
    </location>
</feature>
<accession>A0A7I8VZK4</accession>
<dbReference type="InterPro" id="IPR002172">
    <property type="entry name" value="LDrepeatLR_classA_rpt"/>
</dbReference>
<dbReference type="CDD" id="cd06263">
    <property type="entry name" value="MAM"/>
    <property type="match status" value="1"/>
</dbReference>
<dbReference type="SUPFAM" id="SSF57424">
    <property type="entry name" value="LDL receptor-like module"/>
    <property type="match status" value="4"/>
</dbReference>
<dbReference type="PROSITE" id="PS01209">
    <property type="entry name" value="LDLRA_1"/>
    <property type="match status" value="1"/>
</dbReference>
<dbReference type="PROSITE" id="PS50060">
    <property type="entry name" value="MAM_2"/>
    <property type="match status" value="1"/>
</dbReference>
<dbReference type="SUPFAM" id="SSF50494">
    <property type="entry name" value="Trypsin-like serine proteases"/>
    <property type="match status" value="1"/>
</dbReference>
<dbReference type="InterPro" id="IPR036055">
    <property type="entry name" value="LDL_receptor-like_sf"/>
</dbReference>
<dbReference type="GO" id="GO:0006508">
    <property type="term" value="P:proteolysis"/>
    <property type="evidence" value="ECO:0007669"/>
    <property type="project" value="UniProtKB-KW"/>
</dbReference>
<dbReference type="PRINTS" id="PR00261">
    <property type="entry name" value="LDLRECEPTOR"/>
</dbReference>
<keyword evidence="8" id="KW-1185">Reference proteome</keyword>
<feature type="domain" description="Peptidase S1" evidence="6">
    <location>
        <begin position="759"/>
        <end position="991"/>
    </location>
</feature>
<dbReference type="SMART" id="SM00192">
    <property type="entry name" value="LDLa"/>
    <property type="match status" value="4"/>
</dbReference>
<dbReference type="InterPro" id="IPR000998">
    <property type="entry name" value="MAM_dom"/>
</dbReference>
<dbReference type="InterPro" id="IPR013320">
    <property type="entry name" value="ConA-like_dom_sf"/>
</dbReference>
<comment type="similarity">
    <text evidence="2">Belongs to the peptidase S1 family. CLIP subfamily.</text>
</comment>
<dbReference type="EMBL" id="CAJFCJ010000013">
    <property type="protein sequence ID" value="CAD5120852.1"/>
    <property type="molecule type" value="Genomic_DNA"/>
</dbReference>
<gene>
    <name evidence="7" type="ORF">DGYR_LOCUS8876</name>
</gene>
<dbReference type="SUPFAM" id="SSF49899">
    <property type="entry name" value="Concanavalin A-like lectins/glucanases"/>
    <property type="match status" value="2"/>
</dbReference>
<dbReference type="PANTHER" id="PTHR24252:SF11">
    <property type="entry name" value="ATRIAL NATRIURETIC PEPTIDE-CONVERTING ENZYME ISOFORM X1"/>
    <property type="match status" value="1"/>
</dbReference>
<dbReference type="PANTHER" id="PTHR24252">
    <property type="entry name" value="ACROSIN-RELATED"/>
    <property type="match status" value="1"/>
</dbReference>
<dbReference type="Gene3D" id="4.10.400.10">
    <property type="entry name" value="Low-density Lipoprotein Receptor"/>
    <property type="match status" value="4"/>
</dbReference>
<keyword evidence="4" id="KW-0645">Protease</keyword>
<dbReference type="InterPro" id="IPR009003">
    <property type="entry name" value="Peptidase_S1_PA"/>
</dbReference>
<evidence type="ECO:0000259" key="5">
    <source>
        <dbReference type="PROSITE" id="PS50060"/>
    </source>
</evidence>
<proteinExistence type="inferred from homology"/>
<feature type="disulfide bond" evidence="3">
    <location>
        <begin position="568"/>
        <end position="580"/>
    </location>
</feature>
<name>A0A7I8VZK4_9ANNE</name>
<dbReference type="PROSITE" id="PS50240">
    <property type="entry name" value="TRYPSIN_DOM"/>
    <property type="match status" value="1"/>
</dbReference>
<dbReference type="PROSITE" id="PS00135">
    <property type="entry name" value="TRYPSIN_SER"/>
    <property type="match status" value="1"/>
</dbReference>
<dbReference type="Gene3D" id="2.40.10.10">
    <property type="entry name" value="Trypsin-like serine proteases"/>
    <property type="match status" value="1"/>
</dbReference>
<dbReference type="InterPro" id="IPR033116">
    <property type="entry name" value="TRYPSIN_SER"/>
</dbReference>
<feature type="disulfide bond" evidence="3">
    <location>
        <begin position="441"/>
        <end position="456"/>
    </location>
</feature>
<feature type="disulfide bond" evidence="3">
    <location>
        <begin position="612"/>
        <end position="630"/>
    </location>
</feature>
<dbReference type="AlphaFoldDB" id="A0A7I8VZK4"/>
<evidence type="ECO:0000256" key="1">
    <source>
        <dbReference type="ARBA" id="ARBA00023157"/>
    </source>
</evidence>
<evidence type="ECO:0000256" key="4">
    <source>
        <dbReference type="RuleBase" id="RU363034"/>
    </source>
</evidence>
<dbReference type="Proteomes" id="UP000549394">
    <property type="component" value="Unassembled WGS sequence"/>
</dbReference>
<dbReference type="OrthoDB" id="664115at2759"/>
<dbReference type="CDD" id="cd00112">
    <property type="entry name" value="LDLa"/>
    <property type="match status" value="4"/>
</dbReference>
<dbReference type="SMART" id="SM00137">
    <property type="entry name" value="MAM"/>
    <property type="match status" value="1"/>
</dbReference>
<reference evidence="7 8" key="1">
    <citation type="submission" date="2020-08" db="EMBL/GenBank/DDBJ databases">
        <authorList>
            <person name="Hejnol A."/>
        </authorList>
    </citation>
    <scope>NUCLEOTIDE SEQUENCE [LARGE SCALE GENOMIC DNA]</scope>
</reference>
<dbReference type="GO" id="GO:0004252">
    <property type="term" value="F:serine-type endopeptidase activity"/>
    <property type="evidence" value="ECO:0007669"/>
    <property type="project" value="InterPro"/>
</dbReference>
<keyword evidence="4" id="KW-0720">Serine protease</keyword>
<dbReference type="Pfam" id="PF00629">
    <property type="entry name" value="MAM"/>
    <property type="match status" value="1"/>
</dbReference>
<feature type="disulfide bond" evidence="3">
    <location>
        <begin position="624"/>
        <end position="639"/>
    </location>
</feature>